<protein>
    <submittedName>
        <fullName evidence="2">DUF2063 domain-containing protein</fullName>
    </submittedName>
</protein>
<dbReference type="Pfam" id="PF09836">
    <property type="entry name" value="DUF2063"/>
    <property type="match status" value="1"/>
</dbReference>
<dbReference type="InterPro" id="IPR044922">
    <property type="entry name" value="DUF2063_N_sf"/>
</dbReference>
<dbReference type="OrthoDB" id="343356at2"/>
<name>A0A2S5DFM1_9NEIS</name>
<keyword evidence="3" id="KW-1185">Reference proteome</keyword>
<evidence type="ECO:0000313" key="3">
    <source>
        <dbReference type="Proteomes" id="UP000237082"/>
    </source>
</evidence>
<proteinExistence type="predicted"/>
<dbReference type="EMBL" id="PQWB01000045">
    <property type="protein sequence ID" value="POZ61811.1"/>
    <property type="molecule type" value="Genomic_DNA"/>
</dbReference>
<dbReference type="AlphaFoldDB" id="A0A2S5DFM1"/>
<evidence type="ECO:0000313" key="2">
    <source>
        <dbReference type="EMBL" id="POZ61811.1"/>
    </source>
</evidence>
<evidence type="ECO:0000259" key="1">
    <source>
        <dbReference type="Pfam" id="PF09836"/>
    </source>
</evidence>
<dbReference type="Gene3D" id="1.10.150.690">
    <property type="entry name" value="DUF2063"/>
    <property type="match status" value="1"/>
</dbReference>
<accession>A0A2S5DFM1</accession>
<dbReference type="Proteomes" id="UP000237082">
    <property type="component" value="Unassembled WGS sequence"/>
</dbReference>
<gene>
    <name evidence="2" type="ORF">C2I19_11545</name>
</gene>
<feature type="domain" description="Putative DNA-binding" evidence="1">
    <location>
        <begin position="39"/>
        <end position="113"/>
    </location>
</feature>
<sequence length="273" mass="30357">MRQPALLDSQLWLLTAMTAQGGLEHGLDLARASCGLDEALVALPPRGERRDRVGVYHHGYWARLLECLRADYPMLGKLLGPPLFDFFARGYIASRPSRTPSLYDFGAGFADFLADSQPAAAVDEYRLPVELARLERACAEASRAQGIEDEEGAPDEWLPLLAAASSLADFAVPDSVRLLKVSLPVHVYWRELQEGDEPPAAPAAQTHWLAVARSQWRVRVHELEHWQFQLLASLAEAGLGGEPPQALREDERLRARLFLWLPAARQLGLLRRA</sequence>
<comment type="caution">
    <text evidence="2">The sequence shown here is derived from an EMBL/GenBank/DDBJ whole genome shotgun (WGS) entry which is preliminary data.</text>
</comment>
<organism evidence="2 3">
    <name type="scientific">Chromobacterium alticapitis</name>
    <dbReference type="NCBI Taxonomy" id="2073169"/>
    <lineage>
        <taxon>Bacteria</taxon>
        <taxon>Pseudomonadati</taxon>
        <taxon>Pseudomonadota</taxon>
        <taxon>Betaproteobacteria</taxon>
        <taxon>Neisseriales</taxon>
        <taxon>Chromobacteriaceae</taxon>
        <taxon>Chromobacterium</taxon>
    </lineage>
</organism>
<dbReference type="RefSeq" id="WP_103902847.1">
    <property type="nucleotide sequence ID" value="NZ_PQWB01000045.1"/>
</dbReference>
<reference evidence="3" key="1">
    <citation type="submission" date="2018-02" db="EMBL/GenBank/DDBJ databases">
        <authorList>
            <person name="O'Hara-Hanley K."/>
            <person name="Soby S."/>
        </authorList>
    </citation>
    <scope>NUCLEOTIDE SEQUENCE [LARGE SCALE GENOMIC DNA]</scope>
    <source>
        <strain evidence="3">MWU14-2602</strain>
    </source>
</reference>
<dbReference type="InterPro" id="IPR018640">
    <property type="entry name" value="DUF2063"/>
</dbReference>